<dbReference type="InterPro" id="IPR003737">
    <property type="entry name" value="GlcNAc_PI_deacetylase-related"/>
</dbReference>
<keyword evidence="2" id="KW-0378">Hydrolase</keyword>
<comment type="caution">
    <text evidence="2">The sequence shown here is derived from an EMBL/GenBank/DDBJ whole genome shotgun (WGS) entry which is preliminary data.</text>
</comment>
<sequence length="231" mass="23728">MGLFAHPDDESFFAGSTLATYASHGCDVRLVTFSAGEALGPRRMDAYASACAALGVEVGSRVGPWQDLVPRGVPGSLAHAPLVDVVRAVKDVLTAATADVVITVGPDGVTNHPDHVRMHEAVAAALPPTVLGLGACVRQWAFEAGTSRLASLAPGKAIGDGGVRGVTGDVLAIESPDASAAAKRAALDCYHDGLGSAPLEQLVSTDRIGDGVVLRAIYEAEGLHVETFRKL</sequence>
<dbReference type="RefSeq" id="WP_205122626.1">
    <property type="nucleotide sequence ID" value="NZ_JAFBCM010000001.1"/>
</dbReference>
<dbReference type="Pfam" id="PF02585">
    <property type="entry name" value="PIG-L"/>
    <property type="match status" value="1"/>
</dbReference>
<dbReference type="GO" id="GO:0016787">
    <property type="term" value="F:hydrolase activity"/>
    <property type="evidence" value="ECO:0007669"/>
    <property type="project" value="UniProtKB-KW"/>
</dbReference>
<dbReference type="PANTHER" id="PTHR12993:SF11">
    <property type="entry name" value="N-ACETYLGLUCOSAMINYL-PHOSPHATIDYLINOSITOL DE-N-ACETYLASE"/>
    <property type="match status" value="1"/>
</dbReference>
<protein>
    <submittedName>
        <fullName evidence="2">PIG-L family deacetylase</fullName>
        <ecNumber evidence="2">3.5.1.-</ecNumber>
    </submittedName>
</protein>
<dbReference type="PANTHER" id="PTHR12993">
    <property type="entry name" value="N-ACETYLGLUCOSAMINYL-PHOSPHATIDYLINOSITOL DE-N-ACETYLASE-RELATED"/>
    <property type="match status" value="1"/>
</dbReference>
<organism evidence="2 3">
    <name type="scientific">Tenggerimyces flavus</name>
    <dbReference type="NCBI Taxonomy" id="1708749"/>
    <lineage>
        <taxon>Bacteria</taxon>
        <taxon>Bacillati</taxon>
        <taxon>Actinomycetota</taxon>
        <taxon>Actinomycetes</taxon>
        <taxon>Propionibacteriales</taxon>
        <taxon>Nocardioidaceae</taxon>
        <taxon>Tenggerimyces</taxon>
    </lineage>
</organism>
<dbReference type="InterPro" id="IPR024078">
    <property type="entry name" value="LmbE-like_dom_sf"/>
</dbReference>
<keyword evidence="1" id="KW-0862">Zinc</keyword>
<gene>
    <name evidence="2" type="ORF">ACFOUW_05685</name>
</gene>
<evidence type="ECO:0000313" key="3">
    <source>
        <dbReference type="Proteomes" id="UP001595699"/>
    </source>
</evidence>
<dbReference type="SUPFAM" id="SSF102588">
    <property type="entry name" value="LmbE-like"/>
    <property type="match status" value="1"/>
</dbReference>
<keyword evidence="3" id="KW-1185">Reference proteome</keyword>
<dbReference type="Proteomes" id="UP001595699">
    <property type="component" value="Unassembled WGS sequence"/>
</dbReference>
<evidence type="ECO:0000256" key="1">
    <source>
        <dbReference type="ARBA" id="ARBA00022833"/>
    </source>
</evidence>
<evidence type="ECO:0000313" key="2">
    <source>
        <dbReference type="EMBL" id="MFC3760319.1"/>
    </source>
</evidence>
<dbReference type="EC" id="3.5.1.-" evidence="2"/>
<dbReference type="Gene3D" id="3.40.50.10320">
    <property type="entry name" value="LmbE-like"/>
    <property type="match status" value="1"/>
</dbReference>
<dbReference type="EMBL" id="JBHRZH010000005">
    <property type="protein sequence ID" value="MFC3760319.1"/>
    <property type="molecule type" value="Genomic_DNA"/>
</dbReference>
<reference evidence="3" key="1">
    <citation type="journal article" date="2019" name="Int. J. Syst. Evol. Microbiol.">
        <title>The Global Catalogue of Microorganisms (GCM) 10K type strain sequencing project: providing services to taxonomists for standard genome sequencing and annotation.</title>
        <authorList>
            <consortium name="The Broad Institute Genomics Platform"/>
            <consortium name="The Broad Institute Genome Sequencing Center for Infectious Disease"/>
            <person name="Wu L."/>
            <person name="Ma J."/>
        </authorList>
    </citation>
    <scope>NUCLEOTIDE SEQUENCE [LARGE SCALE GENOMIC DNA]</scope>
    <source>
        <strain evidence="3">CGMCC 4.7241</strain>
    </source>
</reference>
<accession>A0ABV7Y7G9</accession>
<proteinExistence type="predicted"/>
<name>A0ABV7Y7G9_9ACTN</name>